<feature type="domain" description="DNA mismatch repair protein S5" evidence="7">
    <location>
        <begin position="208"/>
        <end position="326"/>
    </location>
</feature>
<dbReference type="GO" id="GO:0030983">
    <property type="term" value="F:mismatched DNA binding"/>
    <property type="evidence" value="ECO:0007669"/>
    <property type="project" value="InterPro"/>
</dbReference>
<dbReference type="InterPro" id="IPR036890">
    <property type="entry name" value="HATPase_C_sf"/>
</dbReference>
<dbReference type="PANTHER" id="PTHR10073">
    <property type="entry name" value="DNA MISMATCH REPAIR PROTEIN MLH, PMS, MUTL"/>
    <property type="match status" value="1"/>
</dbReference>
<accession>A0A2K4FF44</accession>
<dbReference type="SMART" id="SM00853">
    <property type="entry name" value="MutL_C"/>
    <property type="match status" value="1"/>
</dbReference>
<evidence type="ECO:0000259" key="6">
    <source>
        <dbReference type="SMART" id="SM00853"/>
    </source>
</evidence>
<evidence type="ECO:0000256" key="3">
    <source>
        <dbReference type="ARBA" id="ARBA00023204"/>
    </source>
</evidence>
<dbReference type="HAMAP" id="MF_00149">
    <property type="entry name" value="DNA_mis_repair"/>
    <property type="match status" value="1"/>
</dbReference>
<dbReference type="NCBIfam" id="TIGR00585">
    <property type="entry name" value="mutl"/>
    <property type="match status" value="1"/>
</dbReference>
<dbReference type="GO" id="GO:0005524">
    <property type="term" value="F:ATP binding"/>
    <property type="evidence" value="ECO:0007669"/>
    <property type="project" value="InterPro"/>
</dbReference>
<dbReference type="OrthoDB" id="9763467at2"/>
<dbReference type="GO" id="GO:0016887">
    <property type="term" value="F:ATP hydrolysis activity"/>
    <property type="evidence" value="ECO:0007669"/>
    <property type="project" value="InterPro"/>
</dbReference>
<comment type="similarity">
    <text evidence="1 4">Belongs to the DNA mismatch repair MutL/HexB family.</text>
</comment>
<dbReference type="RefSeq" id="WP_103371172.1">
    <property type="nucleotide sequence ID" value="NZ_CBCRVO010000001.1"/>
</dbReference>
<dbReference type="AlphaFoldDB" id="A0A2K4FF44"/>
<dbReference type="CDD" id="cd16926">
    <property type="entry name" value="HATPase_MutL-MLH-PMS-like"/>
    <property type="match status" value="1"/>
</dbReference>
<dbReference type="CDD" id="cd00782">
    <property type="entry name" value="MutL_Trans"/>
    <property type="match status" value="1"/>
</dbReference>
<dbReference type="InterPro" id="IPR002099">
    <property type="entry name" value="MutL/Mlh/PMS"/>
</dbReference>
<dbReference type="InterPro" id="IPR020568">
    <property type="entry name" value="Ribosomal_Su5_D2-typ_SF"/>
</dbReference>
<dbReference type="InterPro" id="IPR042120">
    <property type="entry name" value="MutL_C_dimsub"/>
</dbReference>
<feature type="compositionally biased region" description="Polar residues" evidence="5">
    <location>
        <begin position="400"/>
        <end position="420"/>
    </location>
</feature>
<dbReference type="GO" id="GO:0006298">
    <property type="term" value="P:mismatch repair"/>
    <property type="evidence" value="ECO:0007669"/>
    <property type="project" value="UniProtKB-UniRule"/>
</dbReference>
<dbReference type="InterPro" id="IPR038973">
    <property type="entry name" value="MutL/Mlh/Pms-like"/>
</dbReference>
<dbReference type="PANTHER" id="PTHR10073:SF12">
    <property type="entry name" value="DNA MISMATCH REPAIR PROTEIN MLH1"/>
    <property type="match status" value="1"/>
</dbReference>
<dbReference type="NCBIfam" id="NF000950">
    <property type="entry name" value="PRK00095.1-3"/>
    <property type="match status" value="1"/>
</dbReference>
<feature type="region of interest" description="Disordered" evidence="5">
    <location>
        <begin position="355"/>
        <end position="421"/>
    </location>
</feature>
<organism evidence="8 9">
    <name type="scientific">Staphylococcus argensis</name>
    <dbReference type="NCBI Taxonomy" id="1607738"/>
    <lineage>
        <taxon>Bacteria</taxon>
        <taxon>Bacillati</taxon>
        <taxon>Bacillota</taxon>
        <taxon>Bacilli</taxon>
        <taxon>Bacillales</taxon>
        <taxon>Staphylococcaceae</taxon>
        <taxon>Staphylococcus</taxon>
    </lineage>
</organism>
<dbReference type="InterPro" id="IPR014721">
    <property type="entry name" value="Ribsml_uS5_D2-typ_fold_subgr"/>
</dbReference>
<feature type="domain" description="MutL C-terminal dimerisation" evidence="6">
    <location>
        <begin position="468"/>
        <end position="610"/>
    </location>
</feature>
<dbReference type="FunFam" id="3.30.565.10:FF:000003">
    <property type="entry name" value="DNA mismatch repair endonuclease MutL"/>
    <property type="match status" value="1"/>
</dbReference>
<dbReference type="GeneID" id="98297450"/>
<dbReference type="FunFam" id="3.30.1370.100:FF:000004">
    <property type="entry name" value="DNA mismatch repair endonuclease MutL"/>
    <property type="match status" value="1"/>
</dbReference>
<sequence length="654" mass="74433">MGQIKELQTSLANKIAAGEVVERPGSVVKELLENALDAQATEITIEVEQSGISSIRVVDNGTGIEADDVDLVFHRHATSKLDTDDDLFHIRTLGFRGEALASISSVAKVQLITCTDGLEGLEVYAENGRILERKPAKAKRGTDITVKSLFYNTPARLKYVKSLYTELGKITDIVNRMAMSHPDVRISLYSDGKEILSTNGSGRTNEVMAEIYGMKVAKDLVPIEGDTSDYHLEGFVAKPEHSRSNKHYISIFINGRYIKNFVLNKAILEGYHTLMMIGRYPICYLNIQMDPILVDVNVHPTKLEVRLSKEEQLYSLIVEKIREAFKDRILIPQNDMSKFEKKNKVLHQFEQQKMDFERQQQTSHEDKDSDSTSHDRAEVEDAPTDTDSNNVAAEHRDVSAYQTPSDETESQVSEPSSTDDYAQAQREVLADLENSEDHTTLENSEEDTNNIKGTVSKTPSRRVPYVEVVGQVHGTYIIAQNENGMFMIDQHAAQERIKYEYFRDKIGEVTNEVQDLLIPLTFHFSKDDVMIIEQYKDELEKVGVHLEPFGGHDYIVNSYPVWFPQQEAEEIIKDMIEYVLEHQKVDVNKIREEAAIMMSCKKSIKANHYLKNSEMADLIDQLREAEDPFTCPHGRPIIVNFSNYELERLFKRIV</sequence>
<evidence type="ECO:0000256" key="5">
    <source>
        <dbReference type="SAM" id="MobiDB-lite"/>
    </source>
</evidence>
<dbReference type="GO" id="GO:0032300">
    <property type="term" value="C:mismatch repair complex"/>
    <property type="evidence" value="ECO:0007669"/>
    <property type="project" value="InterPro"/>
</dbReference>
<dbReference type="Proteomes" id="UP000242712">
    <property type="component" value="Unassembled WGS sequence"/>
</dbReference>
<dbReference type="Pfam" id="PF01119">
    <property type="entry name" value="DNA_mis_repair"/>
    <property type="match status" value="1"/>
</dbReference>
<dbReference type="FunFam" id="3.30.230.10:FF:000036">
    <property type="entry name" value="DNA mismatch repair endonuclease MutL"/>
    <property type="match status" value="1"/>
</dbReference>
<name>A0A2K4FF44_9STAP</name>
<evidence type="ECO:0000259" key="7">
    <source>
        <dbReference type="SMART" id="SM01340"/>
    </source>
</evidence>
<comment type="caution">
    <text evidence="8">The sequence shown here is derived from an EMBL/GenBank/DDBJ whole genome shotgun (WGS) entry which is preliminary data.</text>
</comment>
<dbReference type="Gene3D" id="3.30.1370.100">
    <property type="entry name" value="MutL, C-terminal domain, regulatory subdomain"/>
    <property type="match status" value="1"/>
</dbReference>
<comment type="function">
    <text evidence="4">This protein is involved in the repair of mismatches in DNA. It is required for dam-dependent methyl-directed DNA mismatch repair. May act as a 'molecular matchmaker', a protein that promotes the formation of a stable complex between two or more DNA-binding proteins in an ATP-dependent manner without itself being part of a final effector complex.</text>
</comment>
<protein>
    <recommendedName>
        <fullName evidence="4">DNA mismatch repair protein MutL</fullName>
    </recommendedName>
</protein>
<reference evidence="8 9" key="1">
    <citation type="submission" date="2017-08" db="EMBL/GenBank/DDBJ databases">
        <title>Draft genome sequences of 64 type strains of genus Staph aureus.</title>
        <authorList>
            <person name="Cole K."/>
            <person name="Golubchik T."/>
            <person name="Russell J."/>
            <person name="Foster D."/>
            <person name="Llewelyn M."/>
            <person name="Wilson D."/>
            <person name="Crook D."/>
            <person name="Paul J."/>
        </authorList>
    </citation>
    <scope>NUCLEOTIDE SEQUENCE [LARGE SCALE GENOMIC DNA]</scope>
    <source>
        <strain evidence="8 9">DSM 29875</strain>
    </source>
</reference>
<proteinExistence type="inferred from homology"/>
<dbReference type="Gene3D" id="3.30.1540.20">
    <property type="entry name" value="MutL, C-terminal domain, dimerisation subdomain"/>
    <property type="match status" value="1"/>
</dbReference>
<dbReference type="InterPro" id="IPR014762">
    <property type="entry name" value="DNA_mismatch_repair_CS"/>
</dbReference>
<evidence type="ECO:0000313" key="8">
    <source>
        <dbReference type="EMBL" id="POA09866.1"/>
    </source>
</evidence>
<dbReference type="SUPFAM" id="SSF55874">
    <property type="entry name" value="ATPase domain of HSP90 chaperone/DNA topoisomerase II/histidine kinase"/>
    <property type="match status" value="1"/>
</dbReference>
<dbReference type="Gene3D" id="3.30.230.10">
    <property type="match status" value="1"/>
</dbReference>
<keyword evidence="3 4" id="KW-0234">DNA repair</keyword>
<dbReference type="SUPFAM" id="SSF118116">
    <property type="entry name" value="DNA mismatch repair protein MutL"/>
    <property type="match status" value="1"/>
</dbReference>
<keyword evidence="8" id="KW-0378">Hydrolase</keyword>
<dbReference type="SUPFAM" id="SSF54211">
    <property type="entry name" value="Ribosomal protein S5 domain 2-like"/>
    <property type="match status" value="1"/>
</dbReference>
<dbReference type="Pfam" id="PF13589">
    <property type="entry name" value="HATPase_c_3"/>
    <property type="match status" value="1"/>
</dbReference>
<evidence type="ECO:0000256" key="2">
    <source>
        <dbReference type="ARBA" id="ARBA00022763"/>
    </source>
</evidence>
<dbReference type="EMBL" id="PPPX01000001">
    <property type="protein sequence ID" value="POA09866.1"/>
    <property type="molecule type" value="Genomic_DNA"/>
</dbReference>
<feature type="region of interest" description="Disordered" evidence="5">
    <location>
        <begin position="433"/>
        <end position="459"/>
    </location>
</feature>
<dbReference type="Pfam" id="PF08676">
    <property type="entry name" value="MutL_C"/>
    <property type="match status" value="1"/>
</dbReference>
<dbReference type="InterPro" id="IPR037198">
    <property type="entry name" value="MutL_C_sf"/>
</dbReference>
<keyword evidence="2 4" id="KW-0227">DNA damage</keyword>
<dbReference type="PROSITE" id="PS00058">
    <property type="entry name" value="DNA_MISMATCH_REPAIR_1"/>
    <property type="match status" value="1"/>
</dbReference>
<keyword evidence="8" id="KW-0255">Endonuclease</keyword>
<dbReference type="GO" id="GO:0140664">
    <property type="term" value="F:ATP-dependent DNA damage sensor activity"/>
    <property type="evidence" value="ECO:0007669"/>
    <property type="project" value="InterPro"/>
</dbReference>
<dbReference type="InterPro" id="IPR020667">
    <property type="entry name" value="DNA_mismatch_repair_MutL"/>
</dbReference>
<evidence type="ECO:0000313" key="9">
    <source>
        <dbReference type="Proteomes" id="UP000242712"/>
    </source>
</evidence>
<dbReference type="InterPro" id="IPR042121">
    <property type="entry name" value="MutL_C_regsub"/>
</dbReference>
<keyword evidence="8" id="KW-0540">Nuclease</keyword>
<dbReference type="SMART" id="SM01340">
    <property type="entry name" value="DNA_mis_repair"/>
    <property type="match status" value="1"/>
</dbReference>
<dbReference type="InterPro" id="IPR014790">
    <property type="entry name" value="MutL_C"/>
</dbReference>
<feature type="compositionally biased region" description="Basic and acidic residues" evidence="5">
    <location>
        <begin position="355"/>
        <end position="379"/>
    </location>
</feature>
<keyword evidence="9" id="KW-1185">Reference proteome</keyword>
<gene>
    <name evidence="4" type="primary">mutL</name>
    <name evidence="8" type="ORF">CD039_03725</name>
</gene>
<evidence type="ECO:0000256" key="4">
    <source>
        <dbReference type="HAMAP-Rule" id="MF_00149"/>
    </source>
</evidence>
<dbReference type="GO" id="GO:0004519">
    <property type="term" value="F:endonuclease activity"/>
    <property type="evidence" value="ECO:0007669"/>
    <property type="project" value="UniProtKB-KW"/>
</dbReference>
<evidence type="ECO:0000256" key="1">
    <source>
        <dbReference type="ARBA" id="ARBA00006082"/>
    </source>
</evidence>
<dbReference type="InterPro" id="IPR013507">
    <property type="entry name" value="DNA_mismatch_S5_2-like"/>
</dbReference>
<dbReference type="Gene3D" id="3.30.565.10">
    <property type="entry name" value="Histidine kinase-like ATPase, C-terminal domain"/>
    <property type="match status" value="1"/>
</dbReference>